<evidence type="ECO:0000256" key="6">
    <source>
        <dbReference type="SAM" id="Phobius"/>
    </source>
</evidence>
<feature type="compositionally biased region" description="Low complexity" evidence="5">
    <location>
        <begin position="668"/>
        <end position="688"/>
    </location>
</feature>
<keyword evidence="8" id="KW-1185">Reference proteome</keyword>
<keyword evidence="4 6" id="KW-0472">Membrane</keyword>
<dbReference type="OrthoDB" id="9759676at2"/>
<protein>
    <submittedName>
        <fullName evidence="7">Amino acid/polyamine/organocation transporter (APC superfamily)</fullName>
    </submittedName>
</protein>
<evidence type="ECO:0000256" key="5">
    <source>
        <dbReference type="SAM" id="MobiDB-lite"/>
    </source>
</evidence>
<dbReference type="AlphaFoldDB" id="A0A543DW99"/>
<keyword evidence="2 6" id="KW-0812">Transmembrane</keyword>
<evidence type="ECO:0000256" key="2">
    <source>
        <dbReference type="ARBA" id="ARBA00022692"/>
    </source>
</evidence>
<feature type="region of interest" description="Disordered" evidence="5">
    <location>
        <begin position="642"/>
        <end position="688"/>
    </location>
</feature>
<accession>A0A543DW99</accession>
<dbReference type="Proteomes" id="UP000315677">
    <property type="component" value="Unassembled WGS sequence"/>
</dbReference>
<evidence type="ECO:0000256" key="3">
    <source>
        <dbReference type="ARBA" id="ARBA00022989"/>
    </source>
</evidence>
<reference evidence="7 8" key="1">
    <citation type="submission" date="2019-06" db="EMBL/GenBank/DDBJ databases">
        <title>Sequencing the genomes of 1000 actinobacteria strains.</title>
        <authorList>
            <person name="Klenk H.-P."/>
        </authorList>
    </citation>
    <scope>NUCLEOTIDE SEQUENCE [LARGE SCALE GENOMIC DNA]</scope>
    <source>
        <strain evidence="7 8">DSM 45301</strain>
    </source>
</reference>
<feature type="transmembrane region" description="Helical" evidence="6">
    <location>
        <begin position="262"/>
        <end position="283"/>
    </location>
</feature>
<feature type="transmembrane region" description="Helical" evidence="6">
    <location>
        <begin position="324"/>
        <end position="349"/>
    </location>
</feature>
<gene>
    <name evidence="7" type="ORF">FB558_0342</name>
</gene>
<dbReference type="PANTHER" id="PTHR47704:SF1">
    <property type="entry name" value="POTASSIUM TRANSPORTER KIMA"/>
    <property type="match status" value="1"/>
</dbReference>
<dbReference type="PANTHER" id="PTHR47704">
    <property type="entry name" value="POTASSIUM TRANSPORTER KIMA"/>
    <property type="match status" value="1"/>
</dbReference>
<dbReference type="EMBL" id="VFPA01000001">
    <property type="protein sequence ID" value="TQM13591.1"/>
    <property type="molecule type" value="Genomic_DNA"/>
</dbReference>
<proteinExistence type="predicted"/>
<dbReference type="Gene3D" id="1.20.1740.10">
    <property type="entry name" value="Amino acid/polyamine transporter I"/>
    <property type="match status" value="1"/>
</dbReference>
<sequence length="688" mass="74234">MPKLGVAVKRVLVGRPQRSDRLAHTLLPKRVALPVFASDAMSSVAYAPEEIFLTLSIAGLSAYVFSPWVGLAVVVVLLTVVTSYRQNVHAYPSGGGDYEVATVNLGRRAGLTVASALLVDYTLTVAVSISAASANIGALIPVVAENRTAFAVAAILLLTAINLRGVRESGVAFAIPTYAFMLGVGSMIIWGLTRILVFGEDVRAPSADLELIAEGDALTGLALALLVLRSFTQGCAALTGVEAISNGVPAFRKPKSRNAATTLLLLGGISVALFSGLIVLAQLTGAKIAENPAEQIVGGPPGYVQQTLVAQLADAVFDDFRPGFYFVVVVTALILVLAANTAYNGFPVLGSILSQDRYLPRQLHTRGDRLAYSNGIIVLAAVAIVLVVGFQAEVTRLIALYTVGVFTSFTLSQAGMLRHWNRLLARETDPAARRRMQRSRAINGFGAVMTGVVLVVVLLTKFTRGAWIAIAAMAVFFVMMQAIRRHYDRVSAELVAGEPDTVLPSRNHAIVLVSTLHKPTLRALAYARATRPDVLEAVTVNVDDADTKRLMRDWDKRRLPVPLKVVESPYREITKPVLDYVKRIRSDNPRDVVTVFIPEYVVGHWWEQILHNQSALRLKGRLLFQPGVMVTSVPWQLRSSERVVARRPETPPGSSRRGYEPVTRDDTAAAPSPAKAAPPKSAAGQRRP</sequence>
<evidence type="ECO:0000256" key="4">
    <source>
        <dbReference type="ARBA" id="ARBA00023136"/>
    </source>
</evidence>
<feature type="transmembrane region" description="Helical" evidence="6">
    <location>
        <begin position="178"/>
        <end position="197"/>
    </location>
</feature>
<feature type="transmembrane region" description="Helical" evidence="6">
    <location>
        <begin position="441"/>
        <end position="459"/>
    </location>
</feature>
<dbReference type="InterPro" id="IPR002293">
    <property type="entry name" value="AA/rel_permease1"/>
</dbReference>
<comment type="subcellular location">
    <subcellularLocation>
        <location evidence="1">Membrane</location>
        <topology evidence="1">Multi-pass membrane protein</topology>
    </subcellularLocation>
</comment>
<evidence type="ECO:0000313" key="8">
    <source>
        <dbReference type="Proteomes" id="UP000315677"/>
    </source>
</evidence>
<dbReference type="InterPro" id="IPR053153">
    <property type="entry name" value="APC_K+_Transporter"/>
</dbReference>
<comment type="caution">
    <text evidence="7">The sequence shown here is derived from an EMBL/GenBank/DDBJ whole genome shotgun (WGS) entry which is preliminary data.</text>
</comment>
<feature type="transmembrane region" description="Helical" evidence="6">
    <location>
        <begin position="465"/>
        <end position="483"/>
    </location>
</feature>
<feature type="transmembrane region" description="Helical" evidence="6">
    <location>
        <begin position="398"/>
        <end position="420"/>
    </location>
</feature>
<keyword evidence="3 6" id="KW-1133">Transmembrane helix</keyword>
<dbReference type="RefSeq" id="WP_142047439.1">
    <property type="nucleotide sequence ID" value="NZ_VFPA01000001.1"/>
</dbReference>
<feature type="transmembrane region" description="Helical" evidence="6">
    <location>
        <begin position="117"/>
        <end position="142"/>
    </location>
</feature>
<name>A0A543DW99_9PSEU</name>
<feature type="compositionally biased region" description="Basic and acidic residues" evidence="5">
    <location>
        <begin position="657"/>
        <end position="667"/>
    </location>
</feature>
<feature type="transmembrane region" description="Helical" evidence="6">
    <location>
        <begin position="148"/>
        <end position="166"/>
    </location>
</feature>
<dbReference type="Pfam" id="PF13520">
    <property type="entry name" value="AA_permease_2"/>
    <property type="match status" value="1"/>
</dbReference>
<evidence type="ECO:0000256" key="1">
    <source>
        <dbReference type="ARBA" id="ARBA00004141"/>
    </source>
</evidence>
<feature type="transmembrane region" description="Helical" evidence="6">
    <location>
        <begin position="370"/>
        <end position="392"/>
    </location>
</feature>
<organism evidence="7 8">
    <name type="scientific">Pseudonocardia kunmingensis</name>
    <dbReference type="NCBI Taxonomy" id="630975"/>
    <lineage>
        <taxon>Bacteria</taxon>
        <taxon>Bacillati</taxon>
        <taxon>Actinomycetota</taxon>
        <taxon>Actinomycetes</taxon>
        <taxon>Pseudonocardiales</taxon>
        <taxon>Pseudonocardiaceae</taxon>
        <taxon>Pseudonocardia</taxon>
    </lineage>
</organism>
<feature type="transmembrane region" description="Helical" evidence="6">
    <location>
        <begin position="51"/>
        <end position="81"/>
    </location>
</feature>
<dbReference type="GO" id="GO:0016020">
    <property type="term" value="C:membrane"/>
    <property type="evidence" value="ECO:0007669"/>
    <property type="project" value="UniProtKB-SubCell"/>
</dbReference>
<dbReference type="GO" id="GO:0022857">
    <property type="term" value="F:transmembrane transporter activity"/>
    <property type="evidence" value="ECO:0007669"/>
    <property type="project" value="InterPro"/>
</dbReference>
<evidence type="ECO:0000313" key="7">
    <source>
        <dbReference type="EMBL" id="TQM13591.1"/>
    </source>
</evidence>